<dbReference type="PANTHER" id="PTHR22814">
    <property type="entry name" value="COPPER TRANSPORT PROTEIN ATOX1-RELATED"/>
    <property type="match status" value="1"/>
</dbReference>
<evidence type="ECO:0000313" key="4">
    <source>
        <dbReference type="Proteomes" id="UP000199446"/>
    </source>
</evidence>
<dbReference type="GO" id="GO:0046872">
    <property type="term" value="F:metal ion binding"/>
    <property type="evidence" value="ECO:0007669"/>
    <property type="project" value="UniProtKB-KW"/>
</dbReference>
<accession>A0A1G7FYG8</accession>
<dbReference type="RefSeq" id="WP_093006681.1">
    <property type="nucleotide sequence ID" value="NZ_FNBC01000011.1"/>
</dbReference>
<keyword evidence="1" id="KW-0479">Metal-binding</keyword>
<keyword evidence="4" id="KW-1185">Reference proteome</keyword>
<dbReference type="Pfam" id="PF00403">
    <property type="entry name" value="HMA"/>
    <property type="match status" value="1"/>
</dbReference>
<dbReference type="AlphaFoldDB" id="A0A1G7FYG8"/>
<dbReference type="Proteomes" id="UP000199446">
    <property type="component" value="Unassembled WGS sequence"/>
</dbReference>
<gene>
    <name evidence="3" type="ORF">SAMN04488243_11145</name>
</gene>
<dbReference type="FunFam" id="3.30.70.100:FF:000001">
    <property type="entry name" value="ATPase copper transporting beta"/>
    <property type="match status" value="1"/>
</dbReference>
<dbReference type="Gene3D" id="3.30.70.100">
    <property type="match status" value="1"/>
</dbReference>
<dbReference type="OrthoDB" id="9813965at2"/>
<dbReference type="InterPro" id="IPR017969">
    <property type="entry name" value="Heavy-metal-associated_CS"/>
</dbReference>
<dbReference type="PROSITE" id="PS01047">
    <property type="entry name" value="HMA_1"/>
    <property type="match status" value="1"/>
</dbReference>
<dbReference type="InterPro" id="IPR036163">
    <property type="entry name" value="HMA_dom_sf"/>
</dbReference>
<reference evidence="4" key="1">
    <citation type="submission" date="2016-10" db="EMBL/GenBank/DDBJ databases">
        <authorList>
            <person name="Varghese N."/>
            <person name="Submissions S."/>
        </authorList>
    </citation>
    <scope>NUCLEOTIDE SEQUENCE [LARGE SCALE GENOMIC DNA]</scope>
    <source>
        <strain evidence="4">CGMCC 1.6992</strain>
    </source>
</reference>
<feature type="domain" description="HMA" evidence="2">
    <location>
        <begin position="1"/>
        <end position="63"/>
    </location>
</feature>
<evidence type="ECO:0000259" key="2">
    <source>
        <dbReference type="PROSITE" id="PS50846"/>
    </source>
</evidence>
<protein>
    <submittedName>
        <fullName evidence="3">Copper chaperone</fullName>
    </submittedName>
</protein>
<sequence>MLRLKVEGMTCNHCVMAVAKALKKVPGVEKVEVSLEKGEALVEGAADPKALVQAVEEEGYKAEVLA</sequence>
<dbReference type="SUPFAM" id="SSF55008">
    <property type="entry name" value="HMA, heavy metal-associated domain"/>
    <property type="match status" value="1"/>
</dbReference>
<evidence type="ECO:0000313" key="3">
    <source>
        <dbReference type="EMBL" id="SDE80917.1"/>
    </source>
</evidence>
<dbReference type="CDD" id="cd00371">
    <property type="entry name" value="HMA"/>
    <property type="match status" value="1"/>
</dbReference>
<dbReference type="InterPro" id="IPR006121">
    <property type="entry name" value="HMA_dom"/>
</dbReference>
<name>A0A1G7FYG8_9DEIN</name>
<dbReference type="STRING" id="482827.SAMN04488243_11145"/>
<dbReference type="PROSITE" id="PS50846">
    <property type="entry name" value="HMA_2"/>
    <property type="match status" value="1"/>
</dbReference>
<evidence type="ECO:0000256" key="1">
    <source>
        <dbReference type="ARBA" id="ARBA00022723"/>
    </source>
</evidence>
<dbReference type="PANTHER" id="PTHR22814:SF287">
    <property type="entry name" value="COPPER TRANSPORT PROTEIN ATX1"/>
    <property type="match status" value="1"/>
</dbReference>
<dbReference type="EMBL" id="FNBC01000011">
    <property type="protein sequence ID" value="SDE80917.1"/>
    <property type="molecule type" value="Genomic_DNA"/>
</dbReference>
<proteinExistence type="predicted"/>
<organism evidence="3 4">
    <name type="scientific">Thermus arciformis</name>
    <dbReference type="NCBI Taxonomy" id="482827"/>
    <lineage>
        <taxon>Bacteria</taxon>
        <taxon>Thermotogati</taxon>
        <taxon>Deinococcota</taxon>
        <taxon>Deinococci</taxon>
        <taxon>Thermales</taxon>
        <taxon>Thermaceae</taxon>
        <taxon>Thermus</taxon>
    </lineage>
</organism>